<dbReference type="SMART" id="SM00248">
    <property type="entry name" value="ANK"/>
    <property type="match status" value="12"/>
</dbReference>
<dbReference type="PhylomeDB" id="A0A0G4GBM1"/>
<dbReference type="Gene3D" id="1.25.40.20">
    <property type="entry name" value="Ankyrin repeat-containing domain"/>
    <property type="match status" value="3"/>
</dbReference>
<evidence type="ECO:0000256" key="1">
    <source>
        <dbReference type="ARBA" id="ARBA00022737"/>
    </source>
</evidence>
<proteinExistence type="predicted"/>
<dbReference type="PROSITE" id="PS50088">
    <property type="entry name" value="ANK_REPEAT"/>
    <property type="match status" value="3"/>
</dbReference>
<protein>
    <submittedName>
        <fullName evidence="5">Uncharacterized protein</fullName>
    </submittedName>
</protein>
<dbReference type="Pfam" id="PF12796">
    <property type="entry name" value="Ank_2"/>
    <property type="match status" value="2"/>
</dbReference>
<gene>
    <name evidence="5" type="ORF">Vbra_22109</name>
</gene>
<evidence type="ECO:0000313" key="5">
    <source>
        <dbReference type="EMBL" id="CEM26420.1"/>
    </source>
</evidence>
<feature type="repeat" description="ANK" evidence="3">
    <location>
        <begin position="267"/>
        <end position="299"/>
    </location>
</feature>
<dbReference type="Pfam" id="PF00023">
    <property type="entry name" value="Ank"/>
    <property type="match status" value="3"/>
</dbReference>
<dbReference type="OMA" id="LANPRCE"/>
<dbReference type="PROSITE" id="PS50297">
    <property type="entry name" value="ANK_REP_REGION"/>
    <property type="match status" value="3"/>
</dbReference>
<feature type="repeat" description="ANK" evidence="3">
    <location>
        <begin position="339"/>
        <end position="365"/>
    </location>
</feature>
<dbReference type="STRING" id="1169540.A0A0G4GBM1"/>
<feature type="region of interest" description="Disordered" evidence="4">
    <location>
        <begin position="453"/>
        <end position="477"/>
    </location>
</feature>
<reference evidence="5 6" key="1">
    <citation type="submission" date="2014-11" db="EMBL/GenBank/DDBJ databases">
        <authorList>
            <person name="Zhu J."/>
            <person name="Qi W."/>
            <person name="Song R."/>
        </authorList>
    </citation>
    <scope>NUCLEOTIDE SEQUENCE [LARGE SCALE GENOMIC DNA]</scope>
</reference>
<evidence type="ECO:0000256" key="3">
    <source>
        <dbReference type="PROSITE-ProRule" id="PRU00023"/>
    </source>
</evidence>
<dbReference type="InterPro" id="IPR036770">
    <property type="entry name" value="Ankyrin_rpt-contain_sf"/>
</dbReference>
<dbReference type="InParanoid" id="A0A0G4GBM1"/>
<dbReference type="AlphaFoldDB" id="A0A0G4GBM1"/>
<feature type="repeat" description="ANK" evidence="3">
    <location>
        <begin position="626"/>
        <end position="658"/>
    </location>
</feature>
<accession>A0A0G4GBM1</accession>
<sequence length="732" mass="79728">MHKLAGCDKEPGRSLSTLPLLHREDLEKRRMSLAAHSIRLDEDPLSLDASSRLFVAIQQGDIAAINGAIQAGANVNVYSVDELVPRRTPLRLACALGQADCVTCLLGAGALVFAHYPQDQWTALHSASLRGEELILRQLVVDGQDVINSLDGFPLLHVGCEVISPVCAEGGRKFIEFLMKYANTNLNAKSRRTGFHDWTCLHVCALRGKMKTAGMLIKAGADMLAVTGDVFVQSRRLNEAAKGGVVPLHLDGDIVASEGTEAVYWDTGLSPIHLACMGGHVRLAVLFLRAGISPTIRTSRHAWTPLHFAVWSGSPRLVQEICRLGGRQVVNAVDRRPDYQNTPLTLAAARGNVEVVQILLTYGADPVRGVRMMDFPGKELLPSPADRWSSEDSRITPLHIAIARGDVPIVEAVTKGITKSEAFERTRIRRLEERGIDPGSIAGMARPRVTLGSGPATQAALPTDLGTADDWGPISSRVPWPGRKGDPYFFETHEGWTPLTLALCLAAVDPTNARDGLSFVRIFPRQPQNNRREVVRFLLTTGRCLPERGDVIPPLFSRLGDMGDDTSRQIIAESADACMELRLDTGLIRATHGALVVAAKLNKYEVAKFILEQRLANPRCEFIHPKSSRPLHVACALGHGRVAQILIDYGADASEEDENGLKPVEKLCDGLARRIDASVMLDASTSHPHTHWQPTSGTGGGFPSPAQTMTTRRMSERTIPVVRDEEDDDLPA</sequence>
<dbReference type="Proteomes" id="UP000041254">
    <property type="component" value="Unassembled WGS sequence"/>
</dbReference>
<organism evidence="5 6">
    <name type="scientific">Vitrella brassicaformis (strain CCMP3155)</name>
    <dbReference type="NCBI Taxonomy" id="1169540"/>
    <lineage>
        <taxon>Eukaryota</taxon>
        <taxon>Sar</taxon>
        <taxon>Alveolata</taxon>
        <taxon>Colpodellida</taxon>
        <taxon>Vitrellaceae</taxon>
        <taxon>Vitrella</taxon>
    </lineage>
</organism>
<keyword evidence="2 3" id="KW-0040">ANK repeat</keyword>
<keyword evidence="1" id="KW-0677">Repeat</keyword>
<feature type="region of interest" description="Disordered" evidence="4">
    <location>
        <begin position="684"/>
        <end position="713"/>
    </location>
</feature>
<keyword evidence="6" id="KW-1185">Reference proteome</keyword>
<dbReference type="PANTHER" id="PTHR24198:SF165">
    <property type="entry name" value="ANKYRIN REPEAT-CONTAINING PROTEIN-RELATED"/>
    <property type="match status" value="1"/>
</dbReference>
<dbReference type="OrthoDB" id="409865at2759"/>
<dbReference type="SUPFAM" id="SSF48403">
    <property type="entry name" value="Ankyrin repeat"/>
    <property type="match status" value="2"/>
</dbReference>
<evidence type="ECO:0000256" key="4">
    <source>
        <dbReference type="SAM" id="MobiDB-lite"/>
    </source>
</evidence>
<evidence type="ECO:0000313" key="6">
    <source>
        <dbReference type="Proteomes" id="UP000041254"/>
    </source>
</evidence>
<dbReference type="InterPro" id="IPR002110">
    <property type="entry name" value="Ankyrin_rpt"/>
</dbReference>
<dbReference type="PANTHER" id="PTHR24198">
    <property type="entry name" value="ANKYRIN REPEAT AND PROTEIN KINASE DOMAIN-CONTAINING PROTEIN"/>
    <property type="match status" value="1"/>
</dbReference>
<name>A0A0G4GBM1_VITBC</name>
<dbReference type="EMBL" id="CDMY01000614">
    <property type="protein sequence ID" value="CEM26420.1"/>
    <property type="molecule type" value="Genomic_DNA"/>
</dbReference>
<evidence type="ECO:0000256" key="2">
    <source>
        <dbReference type="ARBA" id="ARBA00023043"/>
    </source>
</evidence>
<dbReference type="VEuPathDB" id="CryptoDB:Vbra_22109"/>